<dbReference type="SUPFAM" id="SSF52402">
    <property type="entry name" value="Adenine nucleotide alpha hydrolases-like"/>
    <property type="match status" value="1"/>
</dbReference>
<feature type="domain" description="tRNA(Ile)-lysidine/2-thiocytidine synthase N-terminal" evidence="7">
    <location>
        <begin position="9"/>
        <end position="181"/>
    </location>
</feature>
<name>C5J6A6_MESCH</name>
<evidence type="ECO:0000256" key="1">
    <source>
        <dbReference type="ARBA" id="ARBA00022598"/>
    </source>
</evidence>
<dbReference type="Proteomes" id="UP000001491">
    <property type="component" value="Chromosome"/>
</dbReference>
<protein>
    <recommendedName>
        <fullName evidence="6">tRNA(Ile)-lysidine synthase</fullName>
        <ecNumber evidence="6">6.3.4.19</ecNumber>
    </recommendedName>
    <alternativeName>
        <fullName evidence="6">tRNA(Ile)-2-lysyl-cytidine synthase</fullName>
    </alternativeName>
    <alternativeName>
        <fullName evidence="6">tRNA(Ile)-lysidine synthetase</fullName>
    </alternativeName>
</protein>
<keyword evidence="3 6" id="KW-0547">Nucleotide-binding</keyword>
<dbReference type="GO" id="GO:0005524">
    <property type="term" value="F:ATP binding"/>
    <property type="evidence" value="ECO:0007669"/>
    <property type="project" value="UniProtKB-UniRule"/>
</dbReference>
<dbReference type="GO" id="GO:0006400">
    <property type="term" value="P:tRNA modification"/>
    <property type="evidence" value="ECO:0007669"/>
    <property type="project" value="UniProtKB-UniRule"/>
</dbReference>
<dbReference type="NCBIfam" id="TIGR02432">
    <property type="entry name" value="lysidine_TilS_N"/>
    <property type="match status" value="1"/>
</dbReference>
<evidence type="ECO:0000259" key="7">
    <source>
        <dbReference type="Pfam" id="PF01171"/>
    </source>
</evidence>
<dbReference type="Gene3D" id="3.40.50.620">
    <property type="entry name" value="HUPs"/>
    <property type="match status" value="1"/>
</dbReference>
<comment type="similarity">
    <text evidence="6">Belongs to the tRNA(Ile)-lysidine synthase family.</text>
</comment>
<dbReference type="InterPro" id="IPR011063">
    <property type="entry name" value="TilS/TtcA_N"/>
</dbReference>
<dbReference type="EMBL" id="FM864216">
    <property type="protein sequence ID" value="CAT04998.1"/>
    <property type="molecule type" value="Genomic_DNA"/>
</dbReference>
<gene>
    <name evidence="6 8" type="primary">tilS</name>
    <name evidence="8" type="ordered locus">MCJ_003070</name>
</gene>
<keyword evidence="1 6" id="KW-0436">Ligase</keyword>
<evidence type="ECO:0000313" key="9">
    <source>
        <dbReference type="Proteomes" id="UP000001491"/>
    </source>
</evidence>
<keyword evidence="9" id="KW-1185">Reference proteome</keyword>
<organism evidence="8 9">
    <name type="scientific">Mesomycoplasma conjunctivae (strain ATCC 25834 / NCTC 10147 / HRC/581)</name>
    <name type="common">Mycoplasma conjunctivae</name>
    <dbReference type="NCBI Taxonomy" id="572263"/>
    <lineage>
        <taxon>Bacteria</taxon>
        <taxon>Bacillati</taxon>
        <taxon>Mycoplasmatota</taxon>
        <taxon>Mycoplasmoidales</taxon>
        <taxon>Metamycoplasmataceae</taxon>
        <taxon>Mesomycoplasma</taxon>
    </lineage>
</organism>
<comment type="domain">
    <text evidence="6">The N-terminal region contains the highly conserved SGGXDS motif, predicted to be a P-loop motif involved in ATP binding.</text>
</comment>
<dbReference type="HAMAP" id="MF_01161">
    <property type="entry name" value="tRNA_Ile_lys_synt"/>
    <property type="match status" value="1"/>
</dbReference>
<dbReference type="InterPro" id="IPR012094">
    <property type="entry name" value="tRNA_Ile_lys_synt"/>
</dbReference>
<dbReference type="PANTHER" id="PTHR43033">
    <property type="entry name" value="TRNA(ILE)-LYSIDINE SYNTHASE-RELATED"/>
    <property type="match status" value="1"/>
</dbReference>
<evidence type="ECO:0000256" key="3">
    <source>
        <dbReference type="ARBA" id="ARBA00022741"/>
    </source>
</evidence>
<dbReference type="CDD" id="cd01992">
    <property type="entry name" value="TilS_N"/>
    <property type="match status" value="1"/>
</dbReference>
<proteinExistence type="inferred from homology"/>
<dbReference type="PANTHER" id="PTHR43033:SF1">
    <property type="entry name" value="TRNA(ILE)-LYSIDINE SYNTHASE-RELATED"/>
    <property type="match status" value="1"/>
</dbReference>
<evidence type="ECO:0000256" key="4">
    <source>
        <dbReference type="ARBA" id="ARBA00022840"/>
    </source>
</evidence>
<dbReference type="Pfam" id="PF01171">
    <property type="entry name" value="ATP_bind_3"/>
    <property type="match status" value="1"/>
</dbReference>
<dbReference type="eggNOG" id="COG0037">
    <property type="taxonomic scope" value="Bacteria"/>
</dbReference>
<evidence type="ECO:0000256" key="2">
    <source>
        <dbReference type="ARBA" id="ARBA00022694"/>
    </source>
</evidence>
<keyword evidence="2 6" id="KW-0819">tRNA processing</keyword>
<keyword evidence="6" id="KW-0963">Cytoplasm</keyword>
<evidence type="ECO:0000256" key="5">
    <source>
        <dbReference type="ARBA" id="ARBA00048539"/>
    </source>
</evidence>
<dbReference type="KEGG" id="mco:MCJ_003070"/>
<dbReference type="AlphaFoldDB" id="C5J6A6"/>
<comment type="function">
    <text evidence="6">Ligates lysine onto the cytidine present at position 34 of the AUA codon-specific tRNA(Ile) that contains the anticodon CAU, in an ATP-dependent manner. Cytidine is converted to lysidine, thus changing the amino acid specificity of the tRNA from methionine to isoleucine.</text>
</comment>
<dbReference type="GO" id="GO:0032267">
    <property type="term" value="F:tRNA(Ile)-lysidine synthase activity"/>
    <property type="evidence" value="ECO:0007669"/>
    <property type="project" value="UniProtKB-EC"/>
</dbReference>
<dbReference type="GO" id="GO:0005737">
    <property type="term" value="C:cytoplasm"/>
    <property type="evidence" value="ECO:0007669"/>
    <property type="project" value="UniProtKB-SubCell"/>
</dbReference>
<comment type="subcellular location">
    <subcellularLocation>
        <location evidence="6">Cytoplasm</location>
    </subcellularLocation>
</comment>
<accession>C5J6A6</accession>
<sequence length="295" mass="35949">MLKKTKYRFLLAISGGADSMYLLDRFKKFDIIVAHVNYNLRKQSILEQDLVEKYCQKNNITYQILELKNIEYKSNFQSEARNLRYKFFSQVYQKYHCDYLVIAHHSDDFLETILMQKLKNKIVNFWGIKAKINNFGMQIWRPLIYKVDKNKIIKYNKKNNIAYFDDQSNFKPIYKRNQIRMDIQKWSWIYKKMFILKYILYNFVLKIKWFFIKKEIAKWKQSDYSTYLFSKLKYQTNIIYYIIHNNFEEINLTKGKINAIITFINSKNSNGSYLLKENVYLIKKKHKIILKSSKI</sequence>
<dbReference type="InterPro" id="IPR014729">
    <property type="entry name" value="Rossmann-like_a/b/a_fold"/>
</dbReference>
<dbReference type="EC" id="6.3.4.19" evidence="6"/>
<feature type="binding site" evidence="6">
    <location>
        <begin position="14"/>
        <end position="19"/>
    </location>
    <ligand>
        <name>ATP</name>
        <dbReference type="ChEBI" id="CHEBI:30616"/>
    </ligand>
</feature>
<dbReference type="InterPro" id="IPR012795">
    <property type="entry name" value="tRNA_Ile_lys_synt_N"/>
</dbReference>
<keyword evidence="4 6" id="KW-0067">ATP-binding</keyword>
<evidence type="ECO:0000313" key="8">
    <source>
        <dbReference type="EMBL" id="CAT04998.1"/>
    </source>
</evidence>
<comment type="catalytic activity">
    <reaction evidence="5 6">
        <text>cytidine(34) in tRNA(Ile2) + L-lysine + ATP = lysidine(34) in tRNA(Ile2) + AMP + diphosphate + H(+)</text>
        <dbReference type="Rhea" id="RHEA:43744"/>
        <dbReference type="Rhea" id="RHEA-COMP:10625"/>
        <dbReference type="Rhea" id="RHEA-COMP:10670"/>
        <dbReference type="ChEBI" id="CHEBI:15378"/>
        <dbReference type="ChEBI" id="CHEBI:30616"/>
        <dbReference type="ChEBI" id="CHEBI:32551"/>
        <dbReference type="ChEBI" id="CHEBI:33019"/>
        <dbReference type="ChEBI" id="CHEBI:82748"/>
        <dbReference type="ChEBI" id="CHEBI:83665"/>
        <dbReference type="ChEBI" id="CHEBI:456215"/>
        <dbReference type="EC" id="6.3.4.19"/>
    </reaction>
</comment>
<dbReference type="HOGENOM" id="CLU_018869_0_2_14"/>
<reference evidence="9" key="1">
    <citation type="journal article" date="2009" name="BMC Bioinformatics">
        <title>The Mycoplasma conjunctivae genome sequencing, annotation and analysis.</title>
        <authorList>
            <person name="Calderon-Copete S.P."/>
            <person name="Wigger G."/>
            <person name="Wunderlin C."/>
            <person name="Schmidheini T."/>
            <person name="Frey J."/>
            <person name="Quail M.A."/>
            <person name="Falquet L."/>
        </authorList>
    </citation>
    <scope>NUCLEOTIDE SEQUENCE [LARGE SCALE GENOMIC DNA]</scope>
    <source>
        <strain evidence="9">ATCC 25834 / NCTC 10147 / HRC/581</strain>
    </source>
</reference>
<evidence type="ECO:0000256" key="6">
    <source>
        <dbReference type="HAMAP-Rule" id="MF_01161"/>
    </source>
</evidence>